<evidence type="ECO:0000313" key="3">
    <source>
        <dbReference type="Proteomes" id="UP001515480"/>
    </source>
</evidence>
<comment type="caution">
    <text evidence="2">The sequence shown here is derived from an EMBL/GenBank/DDBJ whole genome shotgun (WGS) entry which is preliminary data.</text>
</comment>
<dbReference type="Gene3D" id="3.40.50.11350">
    <property type="match status" value="1"/>
</dbReference>
<feature type="region of interest" description="Disordered" evidence="1">
    <location>
        <begin position="167"/>
        <end position="188"/>
    </location>
</feature>
<dbReference type="Proteomes" id="UP001515480">
    <property type="component" value="Unassembled WGS sequence"/>
</dbReference>
<name>A0AB34JC68_PRYPA</name>
<proteinExistence type="predicted"/>
<evidence type="ECO:0000256" key="1">
    <source>
        <dbReference type="SAM" id="MobiDB-lite"/>
    </source>
</evidence>
<sequence length="884" mass="96575">MAAMDGILTTARRCLHRLRVMLQIQYPASNLSRVAEAAFAGIKVVDAVGLEHFFRKLGLPLTNIELRCVLLAYAESADSALCQLRVASFLQALEDDAVRSPTACGAGISFAMTNGRASCEPSAREEVMLVGDGFDGAELRQLYMHQPCPGPFANITESESTIPSQRARVAHESPVRPFSARAGQRTSKNMGSASSALCLLHGPGSPSLSAAAGQSARPYSPFALHGADRPADSCGASHAELDSTAKPALGARHRVVAPFATWSLQLFEQDTHSNDPGSMTTRESAVARAKPAGSRDFRLQEHHFCSSPGSSERTWLIKRTNAQRNASSPPPPLCTCPTASLLPRKGVGVPPLATCTHGTQYLVLQCSAAPLVPPALARPLEARREHRLHRPSRSKADVLLVVSDSRGHGFFAMVERVANQLLFARSEGLEPWVFVGELTFAEATACEFGRQGYFDAAHGENVWDYFFVQPGSYRLGDASVAGRPLRSIQVVDPQALYSLQLDSGPTATYAGGVIYKESVMRRFRSAAHRLFANGSLVQPQILALAEKSFAPWRAASAHILGVHVRGTDKVVQKKVPPEAYFPIIDAWLKRYQDALIFVATDDHDYLERIVDRYGWCRAPLRFQAMRTRGNRATSPRAFRPTQLSSDIESGPHDLDGRMGCVVVHSLGYETANVIMDTNLNNFRKGLEVLVDAILLSKCDFLLKTTSAVAEFAIWVNLALHNAHIDLQYEDRFRSQRLPEWAAHVAADDAKAYCAALEQGCARDQGETRPQAMRLGHRCARCVPMAKRTDMVASSLAKAVPPGMKCDSSNGLRLMTLPECVAYSQAKHLTFLGTQTEKSEFPGCIRWANKLVEFNEHTEQRNGCFLKDKGYCLCTEQLSAASNAA</sequence>
<organism evidence="2 3">
    <name type="scientific">Prymnesium parvum</name>
    <name type="common">Toxic golden alga</name>
    <dbReference type="NCBI Taxonomy" id="97485"/>
    <lineage>
        <taxon>Eukaryota</taxon>
        <taxon>Haptista</taxon>
        <taxon>Haptophyta</taxon>
        <taxon>Prymnesiophyceae</taxon>
        <taxon>Prymnesiales</taxon>
        <taxon>Prymnesiaceae</taxon>
        <taxon>Prymnesium</taxon>
    </lineage>
</organism>
<dbReference type="EMBL" id="JBGBPQ010000010">
    <property type="protein sequence ID" value="KAL1518653.1"/>
    <property type="molecule type" value="Genomic_DNA"/>
</dbReference>
<accession>A0AB34JC68</accession>
<gene>
    <name evidence="2" type="ORF">AB1Y20_002941</name>
</gene>
<dbReference type="AlphaFoldDB" id="A0AB34JC68"/>
<keyword evidence="3" id="KW-1185">Reference proteome</keyword>
<evidence type="ECO:0000313" key="2">
    <source>
        <dbReference type="EMBL" id="KAL1518653.1"/>
    </source>
</evidence>
<reference evidence="2 3" key="1">
    <citation type="journal article" date="2024" name="Science">
        <title>Giant polyketide synthase enzymes in the biosynthesis of giant marine polyether toxins.</title>
        <authorList>
            <person name="Fallon T.R."/>
            <person name="Shende V.V."/>
            <person name="Wierzbicki I.H."/>
            <person name="Pendleton A.L."/>
            <person name="Watervoot N.F."/>
            <person name="Auber R.P."/>
            <person name="Gonzalez D.J."/>
            <person name="Wisecaver J.H."/>
            <person name="Moore B.S."/>
        </authorList>
    </citation>
    <scope>NUCLEOTIDE SEQUENCE [LARGE SCALE GENOMIC DNA]</scope>
    <source>
        <strain evidence="2 3">12B1</strain>
    </source>
</reference>
<protein>
    <submittedName>
        <fullName evidence="2">Uncharacterized protein</fullName>
    </submittedName>
</protein>